<feature type="domain" description="Response regulatory" evidence="7">
    <location>
        <begin position="668"/>
        <end position="789"/>
    </location>
</feature>
<keyword evidence="3 5" id="KW-0597">Phosphoprotein</keyword>
<evidence type="ECO:0000259" key="6">
    <source>
        <dbReference type="PROSITE" id="PS50109"/>
    </source>
</evidence>
<dbReference type="PANTHER" id="PTHR45339">
    <property type="entry name" value="HYBRID SIGNAL TRANSDUCTION HISTIDINE KINASE J"/>
    <property type="match status" value="1"/>
</dbReference>
<evidence type="ECO:0000259" key="9">
    <source>
        <dbReference type="PROSITE" id="PS50113"/>
    </source>
</evidence>
<dbReference type="SUPFAM" id="SSF47384">
    <property type="entry name" value="Homodimeric domain of signal transducing histidine kinase"/>
    <property type="match status" value="1"/>
</dbReference>
<dbReference type="PRINTS" id="PR00344">
    <property type="entry name" value="BCTRLSENSOR"/>
</dbReference>
<dbReference type="SMART" id="SM00448">
    <property type="entry name" value="REC"/>
    <property type="match status" value="2"/>
</dbReference>
<dbReference type="CDD" id="cd16922">
    <property type="entry name" value="HATPase_EvgS-ArcB-TorS-like"/>
    <property type="match status" value="1"/>
</dbReference>
<dbReference type="SMART" id="SM00091">
    <property type="entry name" value="PAS"/>
    <property type="match status" value="3"/>
</dbReference>
<dbReference type="Pfam" id="PF00512">
    <property type="entry name" value="HisKA"/>
    <property type="match status" value="1"/>
</dbReference>
<evidence type="ECO:0000256" key="4">
    <source>
        <dbReference type="ARBA" id="ARBA00023012"/>
    </source>
</evidence>
<dbReference type="InterPro" id="IPR003661">
    <property type="entry name" value="HisK_dim/P_dom"/>
</dbReference>
<dbReference type="InterPro" id="IPR000014">
    <property type="entry name" value="PAS"/>
</dbReference>
<dbReference type="InterPro" id="IPR004358">
    <property type="entry name" value="Sig_transdc_His_kin-like_C"/>
</dbReference>
<dbReference type="Pfam" id="PF02518">
    <property type="entry name" value="HATPase_c"/>
    <property type="match status" value="1"/>
</dbReference>
<feature type="modified residue" description="4-aspartylphosphate" evidence="5">
    <location>
        <position position="866"/>
    </location>
</feature>
<dbReference type="PANTHER" id="PTHR45339:SF1">
    <property type="entry name" value="HYBRID SIGNAL TRANSDUCTION HISTIDINE KINASE J"/>
    <property type="match status" value="1"/>
</dbReference>
<dbReference type="Pfam" id="PF00072">
    <property type="entry name" value="Response_reg"/>
    <property type="match status" value="2"/>
</dbReference>
<organism evidence="10 11">
    <name type="scientific">Nitrospira defluvii</name>
    <dbReference type="NCBI Taxonomy" id="330214"/>
    <lineage>
        <taxon>Bacteria</taxon>
        <taxon>Pseudomonadati</taxon>
        <taxon>Nitrospirota</taxon>
        <taxon>Nitrospiria</taxon>
        <taxon>Nitrospirales</taxon>
        <taxon>Nitrospiraceae</taxon>
        <taxon>Nitrospira</taxon>
    </lineage>
</organism>
<evidence type="ECO:0000256" key="2">
    <source>
        <dbReference type="ARBA" id="ARBA00012438"/>
    </source>
</evidence>
<dbReference type="Gene3D" id="3.30.565.10">
    <property type="entry name" value="Histidine kinase-like ATPase, C-terminal domain"/>
    <property type="match status" value="1"/>
</dbReference>
<dbReference type="CDD" id="cd00130">
    <property type="entry name" value="PAS"/>
    <property type="match status" value="2"/>
</dbReference>
<reference evidence="10 11" key="1">
    <citation type="submission" date="2021-02" db="EMBL/GenBank/DDBJ databases">
        <authorList>
            <person name="Han P."/>
        </authorList>
    </citation>
    <scope>NUCLEOTIDE SEQUENCE [LARGE SCALE GENOMIC DNA]</scope>
    <source>
        <strain evidence="10">Candidatus Nitrospira sp. ZN2</strain>
    </source>
</reference>
<dbReference type="InterPro" id="IPR003594">
    <property type="entry name" value="HATPase_dom"/>
</dbReference>
<dbReference type="GO" id="GO:0004673">
    <property type="term" value="F:protein histidine kinase activity"/>
    <property type="evidence" value="ECO:0007669"/>
    <property type="project" value="UniProtKB-EC"/>
</dbReference>
<dbReference type="InterPro" id="IPR001789">
    <property type="entry name" value="Sig_transdc_resp-reg_receiver"/>
</dbReference>
<keyword evidence="10" id="KW-0808">Transferase</keyword>
<dbReference type="InterPro" id="IPR005467">
    <property type="entry name" value="His_kinase_dom"/>
</dbReference>
<keyword evidence="11" id="KW-1185">Reference proteome</keyword>
<dbReference type="Gene3D" id="3.30.450.20">
    <property type="entry name" value="PAS domain"/>
    <property type="match status" value="3"/>
</dbReference>
<proteinExistence type="predicted"/>
<dbReference type="InterPro" id="IPR000700">
    <property type="entry name" value="PAS-assoc_C"/>
</dbReference>
<feature type="modified residue" description="4-aspartylphosphate" evidence="5">
    <location>
        <position position="722"/>
    </location>
</feature>
<dbReference type="InterPro" id="IPR036890">
    <property type="entry name" value="HATPase_C_sf"/>
</dbReference>
<dbReference type="Pfam" id="PF13426">
    <property type="entry name" value="PAS_9"/>
    <property type="match status" value="1"/>
</dbReference>
<dbReference type="Pfam" id="PF00989">
    <property type="entry name" value="PAS"/>
    <property type="match status" value="1"/>
</dbReference>
<dbReference type="PROSITE" id="PS50112">
    <property type="entry name" value="PAS"/>
    <property type="match status" value="2"/>
</dbReference>
<dbReference type="CDD" id="cd17546">
    <property type="entry name" value="REC_hyHK_CKI1_RcsC-like"/>
    <property type="match status" value="2"/>
</dbReference>
<feature type="domain" description="PAS" evidence="8">
    <location>
        <begin position="267"/>
        <end position="320"/>
    </location>
</feature>
<evidence type="ECO:0000259" key="8">
    <source>
        <dbReference type="PROSITE" id="PS50112"/>
    </source>
</evidence>
<feature type="domain" description="PAC" evidence="9">
    <location>
        <begin position="223"/>
        <end position="273"/>
    </location>
</feature>
<comment type="caution">
    <text evidence="10">The sequence shown here is derived from an EMBL/GenBank/DDBJ whole genome shotgun (WGS) entry which is preliminary data.</text>
</comment>
<dbReference type="SUPFAM" id="SSF55874">
    <property type="entry name" value="ATPase domain of HSP90 chaperone/DNA topoisomerase II/histidine kinase"/>
    <property type="match status" value="1"/>
</dbReference>
<name>A0ABM8QJH3_9BACT</name>
<dbReference type="Gene3D" id="1.10.287.130">
    <property type="match status" value="1"/>
</dbReference>
<dbReference type="NCBIfam" id="TIGR00229">
    <property type="entry name" value="sensory_box"/>
    <property type="match status" value="2"/>
</dbReference>
<dbReference type="SUPFAM" id="SSF55785">
    <property type="entry name" value="PYP-like sensor domain (PAS domain)"/>
    <property type="match status" value="3"/>
</dbReference>
<protein>
    <recommendedName>
        <fullName evidence="2">histidine kinase</fullName>
        <ecNumber evidence="2">2.7.13.3</ecNumber>
    </recommendedName>
</protein>
<keyword evidence="4" id="KW-0902">Two-component regulatory system</keyword>
<evidence type="ECO:0000313" key="11">
    <source>
        <dbReference type="Proteomes" id="UP000675880"/>
    </source>
</evidence>
<dbReference type="PROSITE" id="PS50109">
    <property type="entry name" value="HIS_KIN"/>
    <property type="match status" value="1"/>
</dbReference>
<dbReference type="CDD" id="cd00082">
    <property type="entry name" value="HisKA"/>
    <property type="match status" value="1"/>
</dbReference>
<accession>A0ABM8QJH3</accession>
<dbReference type="InterPro" id="IPR013767">
    <property type="entry name" value="PAS_fold"/>
</dbReference>
<dbReference type="RefSeq" id="WP_213040562.1">
    <property type="nucleotide sequence ID" value="NZ_CAJNBJ010000001.1"/>
</dbReference>
<evidence type="ECO:0000313" key="10">
    <source>
        <dbReference type="EMBL" id="CAE6700530.1"/>
    </source>
</evidence>
<dbReference type="Proteomes" id="UP000675880">
    <property type="component" value="Unassembled WGS sequence"/>
</dbReference>
<feature type="domain" description="Response regulatory" evidence="7">
    <location>
        <begin position="817"/>
        <end position="934"/>
    </location>
</feature>
<dbReference type="EC" id="2.7.13.3" evidence="2"/>
<dbReference type="SMART" id="SM00387">
    <property type="entry name" value="HATPase_c"/>
    <property type="match status" value="1"/>
</dbReference>
<dbReference type="EMBL" id="CAJNBJ010000001">
    <property type="protein sequence ID" value="CAE6700530.1"/>
    <property type="molecule type" value="Genomic_DNA"/>
</dbReference>
<dbReference type="Gene3D" id="3.40.50.2300">
    <property type="match status" value="2"/>
</dbReference>
<evidence type="ECO:0000256" key="5">
    <source>
        <dbReference type="PROSITE-ProRule" id="PRU00169"/>
    </source>
</evidence>
<keyword evidence="10" id="KW-0418">Kinase</keyword>
<dbReference type="InterPro" id="IPR036097">
    <property type="entry name" value="HisK_dim/P_sf"/>
</dbReference>
<comment type="catalytic activity">
    <reaction evidence="1">
        <text>ATP + protein L-histidine = ADP + protein N-phospho-L-histidine.</text>
        <dbReference type="EC" id="2.7.13.3"/>
    </reaction>
</comment>
<dbReference type="InterPro" id="IPR035965">
    <property type="entry name" value="PAS-like_dom_sf"/>
</dbReference>
<evidence type="ECO:0000256" key="3">
    <source>
        <dbReference type="ARBA" id="ARBA00022553"/>
    </source>
</evidence>
<evidence type="ECO:0000256" key="1">
    <source>
        <dbReference type="ARBA" id="ARBA00000085"/>
    </source>
</evidence>
<feature type="domain" description="Histidine kinase" evidence="6">
    <location>
        <begin position="426"/>
        <end position="647"/>
    </location>
</feature>
<gene>
    <name evidence="10" type="ORF">NSPZN2_10711</name>
</gene>
<sequence length="954" mass="104743">MSVHPLRPRPRPPDLALDPNILHVLPANIAVLDAKGTILAVNEAWERFAAANGFVDDSYGVGLNYLHICDAATSSEDAAHVAQGIRHILDGTIRAFSYEYESSSPFLRRWFRLIVTPMQGHRSYGAVVMHINVSDLKQAEAAMHRSEARLRAIVETAVDGIVVINNRGIIESVNPAVTRMFGYRPEQLLGQNVKLLMPDPYHTEHDQYLHNYLSSGQKKVIGIGREVLGLRSDGVSFPIELAVSEMLVDGAQKFTGIVRDISSRKQAEAQFQQVVESAPNGMLMINPQGKITLVNKQVEQMFGYTREEMLGKPVEILIPERFRAAHPTLRSGYFAAPTSRVMGAGRELFGLHKNGHEFPVELGLNPIDTPAGKLALASIVDISTRKRSEHALSKATQDLEWKNWELSEARDQAVRAGQAKTDFLATMSHEIRTPMNGVIGMTTLLLDTELTPEQKGYLDTLKHSGESLLRIINDILDYSKIEAGKFTIEQIPFDLRMTIEDTLDILAPTAQGRELELVGLIDAQTPRTVIGDPGRIRQILTNLIGNAIKFTEKGEVLIQVLQTEESPGSVTLRFEVIDTGIGLTQEAQAKMFQAFSQADSSTARKYGGTGLGLSICKRLVELMNGEIGLQSMPGLGTRISFTVKFGTPEEGTAPVTPPLPVKHLNGLRVCLVDDNATNRSLLQYHVSAWNMTHESAVDGPSALNLLRRAAQDGAPFDIAIVDVHMPEMSGLELCRLIKEDPTIAKTHVILLTSSGQRGDSILAKEVGAAAYLTKPIRERHLADCIRLTLGREGREEDKGQLITRHTLTEAKARTVQRVLVVDDNPINQRVAVKMLEKLGCRVDLAGTGMEALAAICRHPYPLVFMDCQMPELDGFETTRLIRSQEQPGTRLPIIAMTANAMAGDREACLKAGMDDFISKPIIAADLKATVAHWLPDARPEDLKLSTADDAPADA</sequence>
<dbReference type="PROSITE" id="PS50110">
    <property type="entry name" value="RESPONSE_REGULATORY"/>
    <property type="match status" value="2"/>
</dbReference>
<feature type="domain" description="PAS" evidence="8">
    <location>
        <begin position="146"/>
        <end position="216"/>
    </location>
</feature>
<dbReference type="SMART" id="SM00388">
    <property type="entry name" value="HisKA"/>
    <property type="match status" value="1"/>
</dbReference>
<dbReference type="PROSITE" id="PS50113">
    <property type="entry name" value="PAC"/>
    <property type="match status" value="1"/>
</dbReference>
<dbReference type="InterPro" id="IPR011006">
    <property type="entry name" value="CheY-like_superfamily"/>
</dbReference>
<dbReference type="SUPFAM" id="SSF52172">
    <property type="entry name" value="CheY-like"/>
    <property type="match status" value="2"/>
</dbReference>
<evidence type="ECO:0000259" key="7">
    <source>
        <dbReference type="PROSITE" id="PS50110"/>
    </source>
</evidence>